<evidence type="ECO:0000256" key="3">
    <source>
        <dbReference type="ARBA" id="ARBA00023002"/>
    </source>
</evidence>
<dbReference type="PANTHER" id="PTHR43401:SF2">
    <property type="entry name" value="L-THREONINE 3-DEHYDROGENASE"/>
    <property type="match status" value="1"/>
</dbReference>
<sequence length="339" mass="36464">MKAAVYLGKHNLKVQDVEVRAPGPDEVLIQVKACGVCGTDLHIYEGAEGAAKCIPPTILGHEFSGIIHEVGSNVKGFKPGDRVCVDPNDMCGSCYYCRIGKAHFCENMTGIGTTVNGGFAEFCTVRAKQVYSIGESLSFEEGAMAEPVACCLHGMDLTGVKAGDTVMLIGGGTIGLIMLQLVKLSGASTIILVEPVQTKRDLALKLGADITIDPFTQSIDEILSANRISHIDAVIECVGLKNTVMDAVKYVGRGGTVMMFGLTHPDCEIPLKPFDVFKKEYSIKASFINPYTQGRAVSLLKSGRINVKDIITDKIKLADINKVFEDSSYRSRGKIIIEP</sequence>
<dbReference type="InterPro" id="IPR013154">
    <property type="entry name" value="ADH-like_N"/>
</dbReference>
<dbReference type="Pfam" id="PF00107">
    <property type="entry name" value="ADH_zinc_N"/>
    <property type="match status" value="1"/>
</dbReference>
<protein>
    <submittedName>
        <fullName evidence="6">Alcohol dehydrogenase</fullName>
    </submittedName>
</protein>
<dbReference type="KEGG" id="cthd:CDO33_11940"/>
<dbReference type="CDD" id="cd08234">
    <property type="entry name" value="threonine_DH_like"/>
    <property type="match status" value="1"/>
</dbReference>
<dbReference type="SUPFAM" id="SSF50129">
    <property type="entry name" value="GroES-like"/>
    <property type="match status" value="1"/>
</dbReference>
<accession>A0A2K2FD64</accession>
<evidence type="ECO:0000256" key="1">
    <source>
        <dbReference type="ARBA" id="ARBA00022723"/>
    </source>
</evidence>
<dbReference type="InterPro" id="IPR013149">
    <property type="entry name" value="ADH-like_C"/>
</dbReference>
<dbReference type="GO" id="GO:0008270">
    <property type="term" value="F:zinc ion binding"/>
    <property type="evidence" value="ECO:0007669"/>
    <property type="project" value="InterPro"/>
</dbReference>
<dbReference type="Proteomes" id="UP000236151">
    <property type="component" value="Unassembled WGS sequence"/>
</dbReference>
<proteinExistence type="inferred from homology"/>
<dbReference type="InterPro" id="IPR050129">
    <property type="entry name" value="Zn_alcohol_dh"/>
</dbReference>
<evidence type="ECO:0000256" key="2">
    <source>
        <dbReference type="ARBA" id="ARBA00022833"/>
    </source>
</evidence>
<dbReference type="InterPro" id="IPR020843">
    <property type="entry name" value="ER"/>
</dbReference>
<organism evidence="6 7">
    <name type="scientific">Clostridium thermosuccinogenes</name>
    <dbReference type="NCBI Taxonomy" id="84032"/>
    <lineage>
        <taxon>Bacteria</taxon>
        <taxon>Bacillati</taxon>
        <taxon>Bacillota</taxon>
        <taxon>Clostridia</taxon>
        <taxon>Eubacteriales</taxon>
        <taxon>Clostridiaceae</taxon>
        <taxon>Clostridium</taxon>
    </lineage>
</organism>
<dbReference type="SUPFAM" id="SSF51735">
    <property type="entry name" value="NAD(P)-binding Rossmann-fold domains"/>
    <property type="match status" value="1"/>
</dbReference>
<dbReference type="PROSITE" id="PS00059">
    <property type="entry name" value="ADH_ZINC"/>
    <property type="match status" value="1"/>
</dbReference>
<dbReference type="Gene3D" id="3.90.180.10">
    <property type="entry name" value="Medium-chain alcohol dehydrogenases, catalytic domain"/>
    <property type="match status" value="1"/>
</dbReference>
<keyword evidence="7" id="KW-1185">Reference proteome</keyword>
<keyword evidence="3" id="KW-0560">Oxidoreductase</keyword>
<keyword evidence="1 4" id="KW-0479">Metal-binding</keyword>
<reference evidence="6 7" key="1">
    <citation type="submission" date="2017-06" db="EMBL/GenBank/DDBJ databases">
        <title>Investigating the central metabolism of Clostridium thermosuccinogenes.</title>
        <authorList>
            <person name="Koendjbiharie J.G."/>
            <person name="van Kranenburg R."/>
        </authorList>
    </citation>
    <scope>NUCLEOTIDE SEQUENCE [LARGE SCALE GENOMIC DNA]</scope>
    <source>
        <strain evidence="6 7">DSM 5806</strain>
    </source>
</reference>
<evidence type="ECO:0000259" key="5">
    <source>
        <dbReference type="SMART" id="SM00829"/>
    </source>
</evidence>
<evidence type="ECO:0000313" key="7">
    <source>
        <dbReference type="Proteomes" id="UP000236151"/>
    </source>
</evidence>
<dbReference type="InterPro" id="IPR036291">
    <property type="entry name" value="NAD(P)-bd_dom_sf"/>
</dbReference>
<evidence type="ECO:0000256" key="4">
    <source>
        <dbReference type="RuleBase" id="RU361277"/>
    </source>
</evidence>
<comment type="cofactor">
    <cofactor evidence="4">
        <name>Zn(2+)</name>
        <dbReference type="ChEBI" id="CHEBI:29105"/>
    </cofactor>
</comment>
<dbReference type="RefSeq" id="WP_103081812.1">
    <property type="nucleotide sequence ID" value="NZ_CP021850.1"/>
</dbReference>
<dbReference type="GO" id="GO:0016491">
    <property type="term" value="F:oxidoreductase activity"/>
    <property type="evidence" value="ECO:0007669"/>
    <property type="project" value="UniProtKB-KW"/>
</dbReference>
<gene>
    <name evidence="6" type="ORF">CDQ84_11105</name>
</gene>
<comment type="similarity">
    <text evidence="4">Belongs to the zinc-containing alcohol dehydrogenase family.</text>
</comment>
<keyword evidence="2 4" id="KW-0862">Zinc</keyword>
<dbReference type="InterPro" id="IPR011032">
    <property type="entry name" value="GroES-like_sf"/>
</dbReference>
<dbReference type="EMBL" id="NIOJ01000027">
    <property type="protein sequence ID" value="PNT98490.1"/>
    <property type="molecule type" value="Genomic_DNA"/>
</dbReference>
<dbReference type="OrthoDB" id="9769198at2"/>
<feature type="domain" description="Enoyl reductase (ER)" evidence="5">
    <location>
        <begin position="8"/>
        <end position="337"/>
    </location>
</feature>
<dbReference type="AlphaFoldDB" id="A0A2K2FD64"/>
<dbReference type="SMART" id="SM00829">
    <property type="entry name" value="PKS_ER"/>
    <property type="match status" value="1"/>
</dbReference>
<dbReference type="InterPro" id="IPR002328">
    <property type="entry name" value="ADH_Zn_CS"/>
</dbReference>
<dbReference type="Pfam" id="PF08240">
    <property type="entry name" value="ADH_N"/>
    <property type="match status" value="1"/>
</dbReference>
<dbReference type="Gene3D" id="3.40.50.720">
    <property type="entry name" value="NAD(P)-binding Rossmann-like Domain"/>
    <property type="match status" value="1"/>
</dbReference>
<evidence type="ECO:0000313" key="6">
    <source>
        <dbReference type="EMBL" id="PNT98490.1"/>
    </source>
</evidence>
<dbReference type="PANTHER" id="PTHR43401">
    <property type="entry name" value="L-THREONINE 3-DEHYDROGENASE"/>
    <property type="match status" value="1"/>
</dbReference>
<comment type="caution">
    <text evidence="6">The sequence shown here is derived from an EMBL/GenBank/DDBJ whole genome shotgun (WGS) entry which is preliminary data.</text>
</comment>
<name>A0A2K2FD64_9CLOT</name>